<evidence type="ECO:0000313" key="1">
    <source>
        <dbReference type="EMBL" id="KAJ8309866.1"/>
    </source>
</evidence>
<evidence type="ECO:0000313" key="2">
    <source>
        <dbReference type="EMBL" id="KAJ8310136.1"/>
    </source>
</evidence>
<comment type="caution">
    <text evidence="1">The sequence shown here is derived from an EMBL/GenBank/DDBJ whole genome shotgun (WGS) entry which is preliminary data.</text>
</comment>
<dbReference type="EMBL" id="JARBDR010000640">
    <property type="protein sequence ID" value="KAJ8309866.1"/>
    <property type="molecule type" value="Genomic_DNA"/>
</dbReference>
<name>A0ABQ9F0Z4_TEGGR</name>
<accession>A0ABQ9F0Z4</accession>
<protein>
    <submittedName>
        <fullName evidence="1">Uncharacterized protein</fullName>
    </submittedName>
</protein>
<sequence length="74" mass="8923">MYPKTMCFVEQIKEEEEECRYCLCRPCITDERNRQIGKQHQSLLTLEIDFSERTNSKDFGQCYYTETREGKNDI</sequence>
<gene>
    <name evidence="1" type="ORF">KUTeg_011731</name>
    <name evidence="2" type="ORF">KUTeg_012001</name>
</gene>
<organism evidence="1 3">
    <name type="scientific">Tegillarca granosa</name>
    <name type="common">Malaysian cockle</name>
    <name type="synonym">Anadara granosa</name>
    <dbReference type="NCBI Taxonomy" id="220873"/>
    <lineage>
        <taxon>Eukaryota</taxon>
        <taxon>Metazoa</taxon>
        <taxon>Spiralia</taxon>
        <taxon>Lophotrochozoa</taxon>
        <taxon>Mollusca</taxon>
        <taxon>Bivalvia</taxon>
        <taxon>Autobranchia</taxon>
        <taxon>Pteriomorphia</taxon>
        <taxon>Arcoida</taxon>
        <taxon>Arcoidea</taxon>
        <taxon>Arcidae</taxon>
        <taxon>Tegillarca</taxon>
    </lineage>
</organism>
<reference evidence="1 3" key="1">
    <citation type="submission" date="2022-12" db="EMBL/GenBank/DDBJ databases">
        <title>Chromosome-level genome of Tegillarca granosa.</title>
        <authorList>
            <person name="Kim J."/>
        </authorList>
    </citation>
    <scope>NUCLEOTIDE SEQUENCE [LARGE SCALE GENOMIC DNA]</scope>
    <source>
        <strain evidence="1">Teg-2019</strain>
        <tissue evidence="1">Adductor muscle</tissue>
    </source>
</reference>
<keyword evidence="3" id="KW-1185">Reference proteome</keyword>
<dbReference type="EMBL" id="JARBDR010000640">
    <property type="protein sequence ID" value="KAJ8310136.1"/>
    <property type="molecule type" value="Genomic_DNA"/>
</dbReference>
<proteinExistence type="predicted"/>
<evidence type="ECO:0000313" key="3">
    <source>
        <dbReference type="Proteomes" id="UP001217089"/>
    </source>
</evidence>
<dbReference type="Proteomes" id="UP001217089">
    <property type="component" value="Unassembled WGS sequence"/>
</dbReference>